<feature type="transmembrane region" description="Helical" evidence="6">
    <location>
        <begin position="310"/>
        <end position="326"/>
    </location>
</feature>
<dbReference type="GO" id="GO:0022857">
    <property type="term" value="F:transmembrane transporter activity"/>
    <property type="evidence" value="ECO:0007669"/>
    <property type="project" value="InterPro"/>
</dbReference>
<proteinExistence type="predicted"/>
<dbReference type="OrthoDB" id="196103at2759"/>
<evidence type="ECO:0000313" key="7">
    <source>
        <dbReference type="EMBL" id="RJE25408.1"/>
    </source>
</evidence>
<evidence type="ECO:0000256" key="6">
    <source>
        <dbReference type="SAM" id="Phobius"/>
    </source>
</evidence>
<feature type="compositionally biased region" description="Basic and acidic residues" evidence="5">
    <location>
        <begin position="494"/>
        <end position="522"/>
    </location>
</feature>
<accession>A0A3A2ZQH3</accession>
<feature type="transmembrane region" description="Helical" evidence="6">
    <location>
        <begin position="216"/>
        <end position="235"/>
    </location>
</feature>
<comment type="subcellular location">
    <subcellularLocation>
        <location evidence="1">Membrane</location>
        <topology evidence="1">Multi-pass membrane protein</topology>
    </subcellularLocation>
</comment>
<dbReference type="GO" id="GO:0016020">
    <property type="term" value="C:membrane"/>
    <property type="evidence" value="ECO:0007669"/>
    <property type="project" value="UniProtKB-SubCell"/>
</dbReference>
<evidence type="ECO:0000256" key="4">
    <source>
        <dbReference type="ARBA" id="ARBA00023136"/>
    </source>
</evidence>
<evidence type="ECO:0000256" key="2">
    <source>
        <dbReference type="ARBA" id="ARBA00022692"/>
    </source>
</evidence>
<reference evidence="8" key="1">
    <citation type="submission" date="2017-02" db="EMBL/GenBank/DDBJ databases">
        <authorList>
            <person name="Tafer H."/>
            <person name="Lopandic K."/>
        </authorList>
    </citation>
    <scope>NUCLEOTIDE SEQUENCE [LARGE SCALE GENOMIC DNA]</scope>
    <source>
        <strain evidence="8">CBS 366.77</strain>
    </source>
</reference>
<comment type="caution">
    <text evidence="7">The sequence shown here is derived from an EMBL/GenBank/DDBJ whole genome shotgun (WGS) entry which is preliminary data.</text>
</comment>
<keyword evidence="2 6" id="KW-0812">Transmembrane</keyword>
<feature type="transmembrane region" description="Helical" evidence="6">
    <location>
        <begin position="379"/>
        <end position="403"/>
    </location>
</feature>
<feature type="transmembrane region" description="Helical" evidence="6">
    <location>
        <begin position="273"/>
        <end position="290"/>
    </location>
</feature>
<dbReference type="InterPro" id="IPR036259">
    <property type="entry name" value="MFS_trans_sf"/>
</dbReference>
<keyword evidence="3 6" id="KW-1133">Transmembrane helix</keyword>
<feature type="transmembrane region" description="Helical" evidence="6">
    <location>
        <begin position="120"/>
        <end position="139"/>
    </location>
</feature>
<sequence>MTEPASEADQKAGNNSQAPSANYDQEATQDSQVVGKPWMYKQLKIGRWKLPWFASPEVQLVLVSFVCFLCPGMYNAVTGLGGGGQLDKSDVSDANTALYSCFAVVGFFAGSIANWIGLQLTLSLGGFGYFLYVASLLSYNHNKNAGFLIFAGAMLGICGGLLWCAQGAVMMSYPTEKEKGKFISIFWVIFNLGGVIGSLIPLGQNLHSTAGKVNDGTYIAFLVLMAVGFILAWGLSDSKYIKRKDGSRVIVMKNPTYKSELIGLYETIRSDSYIILLFPMFLASNWFYSYQFNGVNGAYFNIRTRSLNSLLYWLMQMVGAFLFGSLQDMKFFKRTTRAKIVFAVLFAITMGVWGGGYAFQKGFTRESVDGSVDWTHSSYIGPMFLYMFYGFYDAAFQTCSYWFMGALTNNSRKLANFAGFYKGIQSAGAAITWRMDAMGVPFMNEFASCWGLLAGSLLIASPVIFFKVQDHVDVEDDLKFSDETAGDVGIPMQEKCEDDTKDKGEFDHASFDNKENGTHDNNDNAVELPTDNQDGKNNQPSTHTENKDSNAT</sequence>
<feature type="region of interest" description="Disordered" evidence="5">
    <location>
        <begin position="489"/>
        <end position="552"/>
    </location>
</feature>
<evidence type="ECO:0000256" key="5">
    <source>
        <dbReference type="SAM" id="MobiDB-lite"/>
    </source>
</evidence>
<dbReference type="EMBL" id="MVGC01000048">
    <property type="protein sequence ID" value="RJE25408.1"/>
    <property type="molecule type" value="Genomic_DNA"/>
</dbReference>
<gene>
    <name evidence="7" type="ORF">PHISCL_02231</name>
</gene>
<feature type="transmembrane region" description="Helical" evidence="6">
    <location>
        <begin position="182"/>
        <end position="204"/>
    </location>
</feature>
<keyword evidence="8" id="KW-1185">Reference proteome</keyword>
<dbReference type="AlphaFoldDB" id="A0A3A2ZQH3"/>
<evidence type="ECO:0000256" key="3">
    <source>
        <dbReference type="ARBA" id="ARBA00022989"/>
    </source>
</evidence>
<dbReference type="Gene3D" id="1.20.1250.20">
    <property type="entry name" value="MFS general substrate transporter like domains"/>
    <property type="match status" value="1"/>
</dbReference>
<dbReference type="InterPro" id="IPR011701">
    <property type="entry name" value="MFS"/>
</dbReference>
<dbReference type="InterPro" id="IPR051617">
    <property type="entry name" value="UNC-93-like_regulator"/>
</dbReference>
<evidence type="ECO:0000256" key="1">
    <source>
        <dbReference type="ARBA" id="ARBA00004141"/>
    </source>
</evidence>
<feature type="transmembrane region" description="Helical" evidence="6">
    <location>
        <begin position="145"/>
        <end position="170"/>
    </location>
</feature>
<feature type="transmembrane region" description="Helical" evidence="6">
    <location>
        <begin position="94"/>
        <end position="113"/>
    </location>
</feature>
<dbReference type="PANTHER" id="PTHR23294:SF54">
    <property type="entry name" value="DUF895 DOMAIN MEMBRANE PROTEIN (AFU_ORTHOLOGUE AFUA_8G04110)"/>
    <property type="match status" value="1"/>
</dbReference>
<feature type="region of interest" description="Disordered" evidence="5">
    <location>
        <begin position="1"/>
        <end position="29"/>
    </location>
</feature>
<dbReference type="Proteomes" id="UP000266188">
    <property type="component" value="Unassembled WGS sequence"/>
</dbReference>
<organism evidence="7 8">
    <name type="scientific">Aspergillus sclerotialis</name>
    <dbReference type="NCBI Taxonomy" id="2070753"/>
    <lineage>
        <taxon>Eukaryota</taxon>
        <taxon>Fungi</taxon>
        <taxon>Dikarya</taxon>
        <taxon>Ascomycota</taxon>
        <taxon>Pezizomycotina</taxon>
        <taxon>Eurotiomycetes</taxon>
        <taxon>Eurotiomycetidae</taxon>
        <taxon>Eurotiales</taxon>
        <taxon>Aspergillaceae</taxon>
        <taxon>Aspergillus</taxon>
        <taxon>Aspergillus subgen. Polypaecilum</taxon>
    </lineage>
</organism>
<evidence type="ECO:0000313" key="8">
    <source>
        <dbReference type="Proteomes" id="UP000266188"/>
    </source>
</evidence>
<name>A0A3A2ZQH3_9EURO</name>
<protein>
    <submittedName>
        <fullName evidence="7">DUF895 domain membrane protein</fullName>
    </submittedName>
</protein>
<dbReference type="PANTHER" id="PTHR23294">
    <property type="entry name" value="ET TRANSLATION PRODUCT-RELATED"/>
    <property type="match status" value="1"/>
</dbReference>
<feature type="compositionally biased region" description="Polar residues" evidence="5">
    <location>
        <begin position="12"/>
        <end position="29"/>
    </location>
</feature>
<keyword evidence="4 6" id="KW-0472">Membrane</keyword>
<feature type="transmembrane region" description="Helical" evidence="6">
    <location>
        <begin position="338"/>
        <end position="359"/>
    </location>
</feature>
<dbReference type="SUPFAM" id="SSF103473">
    <property type="entry name" value="MFS general substrate transporter"/>
    <property type="match status" value="1"/>
</dbReference>
<feature type="transmembrane region" description="Helical" evidence="6">
    <location>
        <begin position="50"/>
        <end position="74"/>
    </location>
</feature>
<dbReference type="CDD" id="cd06178">
    <property type="entry name" value="MFS_unc93-like"/>
    <property type="match status" value="1"/>
</dbReference>
<dbReference type="Pfam" id="PF07690">
    <property type="entry name" value="MFS_1"/>
    <property type="match status" value="1"/>
</dbReference>
<feature type="compositionally biased region" description="Polar residues" evidence="5">
    <location>
        <begin position="530"/>
        <end position="543"/>
    </location>
</feature>